<protein>
    <recommendedName>
        <fullName evidence="1">Pyrroloquinoline quinone-dependent pyranose dehydrogenase beta-propeller domain-containing protein</fullName>
    </recommendedName>
</protein>
<accession>A0A2H0N496</accession>
<dbReference type="InterPro" id="IPR011042">
    <property type="entry name" value="6-blade_b-propeller_TolB-like"/>
</dbReference>
<dbReference type="SUPFAM" id="SSF50952">
    <property type="entry name" value="Soluble quinoprotein glucose dehydrogenase"/>
    <property type="match status" value="1"/>
</dbReference>
<dbReference type="PANTHER" id="PTHR19328">
    <property type="entry name" value="HEDGEHOG-INTERACTING PROTEIN"/>
    <property type="match status" value="1"/>
</dbReference>
<comment type="caution">
    <text evidence="2">The sequence shown here is derived from an EMBL/GenBank/DDBJ whole genome shotgun (WGS) entry which is preliminary data.</text>
</comment>
<dbReference type="Pfam" id="PF22807">
    <property type="entry name" value="TrAA12"/>
    <property type="match status" value="1"/>
</dbReference>
<organism evidence="2 3">
    <name type="scientific">Candidatus Magasanikbacteria bacterium CG11_big_fil_rev_8_21_14_0_20_43_7</name>
    <dbReference type="NCBI Taxonomy" id="1974654"/>
    <lineage>
        <taxon>Bacteria</taxon>
        <taxon>Candidatus Magasanikiibacteriota</taxon>
    </lineage>
</organism>
<dbReference type="Proteomes" id="UP000229782">
    <property type="component" value="Unassembled WGS sequence"/>
</dbReference>
<dbReference type="Gene3D" id="2.120.10.30">
    <property type="entry name" value="TolB, C-terminal domain"/>
    <property type="match status" value="1"/>
</dbReference>
<dbReference type="InterPro" id="IPR054539">
    <property type="entry name" value="Beta-prop_PDH"/>
</dbReference>
<gene>
    <name evidence="2" type="ORF">COV60_02915</name>
</gene>
<sequence>MKKGIPPIILVLTLLVLVAVGYAYIQLYPGLAPVLSPPPADITDILGIQQESPLSKAENQTDIPLSIPDGFTIRVLADDLPGVRVMAMGPGGALFVSQMNQGVISRLDIRNHGVVSREVFLTGLNNPHGLAFDPEDPYALYIAEENRISKLIVYPEVGPMETVVNLPAGGRHVTRTIGFGPDGRLYVSIGSTCDVCEEQNPMYGSIQVLNEETNTLEPYATGLRNAVFFAWHEVDGSMWATEMGRDGLGDDLPSDEINIIEQGKNYGWPICYGDSVHDTDFDKHQYVKDPCAQTTVPAWKLPAHVAPLGIGIIPESTVWPEEYWYDVIVSEHGSWNRSVPVGYQLSRLVVNSNMEIERQEPFVSGWLTADGRALGRPVDVLVTHAGEVFVSDDKAGVIYRIVYDPEPQPIPLRWDGEIPFEIDKTSEMITFSAETPGTMFFEASFPVTVKDASGNIVYFGLATADGEWMTEAYVPFTASLEKQADPSTETGTMIFQRDNPSGLPEHDSSFEVPVVFVSPE</sequence>
<dbReference type="PANTHER" id="PTHR19328:SF40">
    <property type="entry name" value="BLL0591 PROTEIN"/>
    <property type="match status" value="1"/>
</dbReference>
<reference evidence="2 3" key="1">
    <citation type="submission" date="2017-09" db="EMBL/GenBank/DDBJ databases">
        <title>Depth-based differentiation of microbial function through sediment-hosted aquifers and enrichment of novel symbionts in the deep terrestrial subsurface.</title>
        <authorList>
            <person name="Probst A.J."/>
            <person name="Ladd B."/>
            <person name="Jarett J.K."/>
            <person name="Geller-Mcgrath D.E."/>
            <person name="Sieber C.M."/>
            <person name="Emerson J.B."/>
            <person name="Anantharaman K."/>
            <person name="Thomas B.C."/>
            <person name="Malmstrom R."/>
            <person name="Stieglmeier M."/>
            <person name="Klingl A."/>
            <person name="Woyke T."/>
            <person name="Ryan C.M."/>
            <person name="Banfield J.F."/>
        </authorList>
    </citation>
    <scope>NUCLEOTIDE SEQUENCE [LARGE SCALE GENOMIC DNA]</scope>
    <source>
        <strain evidence="2">CG11_big_fil_rev_8_21_14_0_20_43_7</strain>
    </source>
</reference>
<evidence type="ECO:0000313" key="2">
    <source>
        <dbReference type="EMBL" id="PIR02945.1"/>
    </source>
</evidence>
<proteinExistence type="predicted"/>
<name>A0A2H0N496_9BACT</name>
<dbReference type="EMBL" id="PCWM01000069">
    <property type="protein sequence ID" value="PIR02945.1"/>
    <property type="molecule type" value="Genomic_DNA"/>
</dbReference>
<evidence type="ECO:0000259" key="1">
    <source>
        <dbReference type="Pfam" id="PF22807"/>
    </source>
</evidence>
<dbReference type="AlphaFoldDB" id="A0A2H0N496"/>
<dbReference type="InterPro" id="IPR011041">
    <property type="entry name" value="Quinoprot_gluc/sorb_DH_b-prop"/>
</dbReference>
<evidence type="ECO:0000313" key="3">
    <source>
        <dbReference type="Proteomes" id="UP000229782"/>
    </source>
</evidence>
<feature type="domain" description="Pyrroloquinoline quinone-dependent pyranose dehydrogenase beta-propeller" evidence="1">
    <location>
        <begin position="66"/>
        <end position="401"/>
    </location>
</feature>